<dbReference type="InterPro" id="IPR051783">
    <property type="entry name" value="NAD(P)-dependent_oxidoreduct"/>
</dbReference>
<reference evidence="2 3" key="1">
    <citation type="submission" date="2016-10" db="EMBL/GenBank/DDBJ databases">
        <title>Arsenicibacter rosenii gen. nov., sp. nov., an efficient arsenic-methylating bacterium isolated from an arsenic-contaminated paddy soil.</title>
        <authorList>
            <person name="Huang K."/>
        </authorList>
    </citation>
    <scope>NUCLEOTIDE SEQUENCE [LARGE SCALE GENOMIC DNA]</scope>
    <source>
        <strain evidence="2 3">SM-1</strain>
    </source>
</reference>
<dbReference type="EMBL" id="MORL01000002">
    <property type="protein sequence ID" value="OIN60045.1"/>
    <property type="molecule type" value="Genomic_DNA"/>
</dbReference>
<feature type="domain" description="NAD(P)-binding" evidence="1">
    <location>
        <begin position="10"/>
        <end position="200"/>
    </location>
</feature>
<evidence type="ECO:0000313" key="3">
    <source>
        <dbReference type="Proteomes" id="UP000181790"/>
    </source>
</evidence>
<gene>
    <name evidence="2" type="ORF">BLX24_04120</name>
</gene>
<dbReference type="Gene3D" id="3.40.50.720">
    <property type="entry name" value="NAD(P)-binding Rossmann-like Domain"/>
    <property type="match status" value="1"/>
</dbReference>
<name>A0A1S2VP70_9BACT</name>
<dbReference type="Pfam" id="PF13460">
    <property type="entry name" value="NAD_binding_10"/>
    <property type="match status" value="1"/>
</dbReference>
<comment type="caution">
    <text evidence="2">The sequence shown here is derived from an EMBL/GenBank/DDBJ whole genome shotgun (WGS) entry which is preliminary data.</text>
</comment>
<organism evidence="2 3">
    <name type="scientific">Arsenicibacter rosenii</name>
    <dbReference type="NCBI Taxonomy" id="1750698"/>
    <lineage>
        <taxon>Bacteria</taxon>
        <taxon>Pseudomonadati</taxon>
        <taxon>Bacteroidota</taxon>
        <taxon>Cytophagia</taxon>
        <taxon>Cytophagales</taxon>
        <taxon>Spirosomataceae</taxon>
        <taxon>Arsenicibacter</taxon>
    </lineage>
</organism>
<sequence>MQTVSILGCGWLGLPLAKQLIQEGYAVKGSTTTPDKLPVLQAAGIDARLVQLNPEPAGDLTALLDTDILIVDIPPKAGKFGDDFHPEQIRHLAQAVGQSAVQRVIYISSTSVYPELNREVFETDVVLAEQSAAPALVTAEQTWLTMPGDRLVTVLRCGGLMGYERIPGKYVAGKTVSTGDVPVNYIHRDDAAGIITALLRTSLTGTFNVVAPIHPTRREVYEKSCTDLQVAMPSFTESAEPISFKLVSNQKLTNQLLYTYQYANPLNFFYSLP</sequence>
<dbReference type="PANTHER" id="PTHR48079">
    <property type="entry name" value="PROTEIN YEEZ"/>
    <property type="match status" value="1"/>
</dbReference>
<dbReference type="GO" id="GO:0005737">
    <property type="term" value="C:cytoplasm"/>
    <property type="evidence" value="ECO:0007669"/>
    <property type="project" value="TreeGrafter"/>
</dbReference>
<evidence type="ECO:0000313" key="2">
    <source>
        <dbReference type="EMBL" id="OIN60045.1"/>
    </source>
</evidence>
<dbReference type="GO" id="GO:0004029">
    <property type="term" value="F:aldehyde dehydrogenase (NAD+) activity"/>
    <property type="evidence" value="ECO:0007669"/>
    <property type="project" value="TreeGrafter"/>
</dbReference>
<dbReference type="AlphaFoldDB" id="A0A1S2VP70"/>
<dbReference type="RefSeq" id="WP_071501840.1">
    <property type="nucleotide sequence ID" value="NZ_MORL01000002.1"/>
</dbReference>
<dbReference type="Proteomes" id="UP000181790">
    <property type="component" value="Unassembled WGS sequence"/>
</dbReference>
<dbReference type="OrthoDB" id="751203at2"/>
<protein>
    <submittedName>
        <fullName evidence="2">NAD(P)-dependent oxidoreductase</fullName>
    </submittedName>
</protein>
<keyword evidence="3" id="KW-1185">Reference proteome</keyword>
<proteinExistence type="predicted"/>
<dbReference type="InterPro" id="IPR016040">
    <property type="entry name" value="NAD(P)-bd_dom"/>
</dbReference>
<dbReference type="InterPro" id="IPR036291">
    <property type="entry name" value="NAD(P)-bd_dom_sf"/>
</dbReference>
<dbReference type="PANTHER" id="PTHR48079:SF6">
    <property type="entry name" value="NAD(P)-BINDING DOMAIN-CONTAINING PROTEIN-RELATED"/>
    <property type="match status" value="1"/>
</dbReference>
<accession>A0A1S2VP70</accession>
<dbReference type="SUPFAM" id="SSF51735">
    <property type="entry name" value="NAD(P)-binding Rossmann-fold domains"/>
    <property type="match status" value="1"/>
</dbReference>
<evidence type="ECO:0000259" key="1">
    <source>
        <dbReference type="Pfam" id="PF13460"/>
    </source>
</evidence>